<proteinExistence type="predicted"/>
<dbReference type="CDD" id="cd03493">
    <property type="entry name" value="SQR_QFR_TM"/>
    <property type="match status" value="1"/>
</dbReference>
<dbReference type="Pfam" id="PF13424">
    <property type="entry name" value="TPR_12"/>
    <property type="match status" value="1"/>
</dbReference>
<dbReference type="InterPro" id="IPR024983">
    <property type="entry name" value="CHAT_dom"/>
</dbReference>
<sequence length="1029" mass="116251">MVGRLISVGVVSAILLAVYLLVSVIHLVWTYVNPEGFWSFQYFVDLFRTALFLIILTLVTLGFLYILAHSIYITVLSLFKEGIERPNILSIVGFGVGYLLIMIVNWIWVMGFSLDLNKNMADKYSYIQQSDKLIDEGKFAEATDYAKNAYQKAQANKIKRSRIFVLTNLYLDSEWAKEQALSAEFAATINYAYCLQKSLQSLELAESLNNQALKLSDLGALKNDVSNKIPPTLSLAQIYLARGQYAEAEEYFNSLLSISNQSAGDVMSTISAYMQFAIYNHKIGNSQKAAQLKISALELWENNEMSLKSTAYLLLLVNAISSEIELGHMDRAGELILKANDLADDRKNKAIYLDFLTAKGVYCLIAANQEEGVEEVIDYSLFYKIVSWFSPDKRSLRDKFAEESESCFIKVVEETESRFGKESPAYAKSLTWLGTAYTQHSKFEKAGQVYNTALNLLHKTKAVDQERYYTALLYSLTSDFYSNNRKHLDKPIREVEEHYFRKLSINYLFLTEEEKEYYIANAESGINMINSIYINVRHEDFIQRLYDNILATKNIALFSNQNIRGFVSNSQNQKLYNAYHELIKEKEILDTSRQSINPDLFAERETKLKLEEKDILKQISTNPSFVSFNPREIKWTDIRAALKDSETSIEIINVPSKPYSKDSIEYFALITKNTYTQPKLVPLFMESDLLQLLNQPGNTQTRINSIYQKHRENLYNKIWSPLDQYLKGSSKVYVSVSGALHKVSLPSILLDYPAEIVYLSSTRQIATIGEAKLDKRVAALFGDVDYDHSFDPVDASSKSLVSNAVAQGRDGSNFATLAYTADEIKSIGSILKQNTSNRVDLYNKDGASEEALRKLSNSNVNLLHIASHGFYFHNTTSMAVSNLILPTDVITQYEGNPLKRSGIVLAGANLRSTQKPENDGIITAQEISQLDLSNIDLVVLSACETGLGDIKGSEGVYGLQRAFKLAGAKSTLVSLWKVPDLQTSELMTYFYQYLEAGISKSEALRKAQIQIKSQYDLPFYWAGFILIEA</sequence>
<evidence type="ECO:0000256" key="2">
    <source>
        <dbReference type="SAM" id="Phobius"/>
    </source>
</evidence>
<dbReference type="Pfam" id="PF12770">
    <property type="entry name" value="CHAT"/>
    <property type="match status" value="1"/>
</dbReference>
<dbReference type="EMBL" id="FTNM01000001">
    <property type="protein sequence ID" value="SIQ53243.1"/>
    <property type="molecule type" value="Genomic_DNA"/>
</dbReference>
<reference evidence="5" key="1">
    <citation type="submission" date="2017-01" db="EMBL/GenBank/DDBJ databases">
        <authorList>
            <person name="Varghese N."/>
            <person name="Submissions S."/>
        </authorList>
    </citation>
    <scope>NUCLEOTIDE SEQUENCE [LARGE SCALE GENOMIC DNA]</scope>
    <source>
        <strain evidence="5">DM9</strain>
    </source>
</reference>
<evidence type="ECO:0000313" key="5">
    <source>
        <dbReference type="Proteomes" id="UP000185924"/>
    </source>
</evidence>
<keyword evidence="1" id="KW-0802">TPR repeat</keyword>
<name>A0A1N6TIS2_9BACT</name>
<dbReference type="Proteomes" id="UP000185924">
    <property type="component" value="Unassembled WGS sequence"/>
</dbReference>
<dbReference type="PROSITE" id="PS50005">
    <property type="entry name" value="TPR"/>
    <property type="match status" value="2"/>
</dbReference>
<protein>
    <submittedName>
        <fullName evidence="4">CHAT domain-containing protein</fullName>
    </submittedName>
</protein>
<feature type="repeat" description="TPR" evidence="1">
    <location>
        <begin position="229"/>
        <end position="262"/>
    </location>
</feature>
<dbReference type="RefSeq" id="WP_076420675.1">
    <property type="nucleotide sequence ID" value="NZ_FTNM01000001.1"/>
</dbReference>
<dbReference type="SMART" id="SM00028">
    <property type="entry name" value="TPR"/>
    <property type="match status" value="3"/>
</dbReference>
<feature type="transmembrane region" description="Helical" evidence="2">
    <location>
        <begin position="88"/>
        <end position="109"/>
    </location>
</feature>
<gene>
    <name evidence="4" type="ORF">SAMN05421545_0354</name>
</gene>
<keyword evidence="2" id="KW-0472">Membrane</keyword>
<dbReference type="Gene3D" id="1.25.40.10">
    <property type="entry name" value="Tetratricopeptide repeat domain"/>
    <property type="match status" value="2"/>
</dbReference>
<keyword evidence="5" id="KW-1185">Reference proteome</keyword>
<dbReference type="SUPFAM" id="SSF48452">
    <property type="entry name" value="TPR-like"/>
    <property type="match status" value="1"/>
</dbReference>
<feature type="transmembrane region" description="Helical" evidence="2">
    <location>
        <begin position="49"/>
        <end position="76"/>
    </location>
</feature>
<organism evidence="4 5">
    <name type="scientific">Pontibacter lucknowensis</name>
    <dbReference type="NCBI Taxonomy" id="1077936"/>
    <lineage>
        <taxon>Bacteria</taxon>
        <taxon>Pseudomonadati</taxon>
        <taxon>Bacteroidota</taxon>
        <taxon>Cytophagia</taxon>
        <taxon>Cytophagales</taxon>
        <taxon>Hymenobacteraceae</taxon>
        <taxon>Pontibacter</taxon>
    </lineage>
</organism>
<dbReference type="AlphaFoldDB" id="A0A1N6TIS2"/>
<evidence type="ECO:0000256" key="1">
    <source>
        <dbReference type="PROSITE-ProRule" id="PRU00339"/>
    </source>
</evidence>
<accession>A0A1N6TIS2</accession>
<evidence type="ECO:0000313" key="4">
    <source>
        <dbReference type="EMBL" id="SIQ53243.1"/>
    </source>
</evidence>
<feature type="repeat" description="TPR" evidence="1">
    <location>
        <begin position="427"/>
        <end position="460"/>
    </location>
</feature>
<dbReference type="InterPro" id="IPR011990">
    <property type="entry name" value="TPR-like_helical_dom_sf"/>
</dbReference>
<dbReference type="InterPro" id="IPR019734">
    <property type="entry name" value="TPR_rpt"/>
</dbReference>
<evidence type="ECO:0000259" key="3">
    <source>
        <dbReference type="Pfam" id="PF12770"/>
    </source>
</evidence>
<dbReference type="STRING" id="1077936.SAMN05421545_0354"/>
<keyword evidence="2" id="KW-1133">Transmembrane helix</keyword>
<feature type="domain" description="CHAT" evidence="3">
    <location>
        <begin position="712"/>
        <end position="1027"/>
    </location>
</feature>
<keyword evidence="2" id="KW-0812">Transmembrane</keyword>
<dbReference type="PANTHER" id="PTHR10098">
    <property type="entry name" value="RAPSYN-RELATED"/>
    <property type="match status" value="1"/>
</dbReference>
<dbReference type="OrthoDB" id="9771112at2"/>
<feature type="transmembrane region" description="Helical" evidence="2">
    <location>
        <begin position="5"/>
        <end position="29"/>
    </location>
</feature>